<sequence>MKLVQNMVSKYAFCIATKFYCKLFYGKTWRFVKIKLGKAK</sequence>
<evidence type="ECO:0000313" key="2">
    <source>
        <dbReference type="Proteomes" id="UP000064525"/>
    </source>
</evidence>
<dbReference type="EMBL" id="LN907858">
    <property type="protein sequence ID" value="CUU39613.1"/>
    <property type="molecule type" value="Genomic_DNA"/>
</dbReference>
<name>A0A0S4PTM8_9HELI</name>
<protein>
    <submittedName>
        <fullName evidence="1">Uncharacterized protein</fullName>
    </submittedName>
</protein>
<evidence type="ECO:0000313" key="1">
    <source>
        <dbReference type="EMBL" id="CUU39613.1"/>
    </source>
</evidence>
<dbReference type="AlphaFoldDB" id="A0A0S4PTM8"/>
<dbReference type="PATRIC" id="fig|76936.10.peg.711"/>
<reference evidence="2" key="1">
    <citation type="submission" date="2015-11" db="EMBL/GenBank/DDBJ databases">
        <authorList>
            <person name="Anvar S.Y."/>
        </authorList>
    </citation>
    <scope>NUCLEOTIDE SEQUENCE [LARGE SCALE GENOMIC DNA]</scope>
</reference>
<dbReference type="Proteomes" id="UP000064525">
    <property type="component" value="Chromosome I"/>
</dbReference>
<dbReference type="KEGG" id="hty:BN2458_PEG0727"/>
<proteinExistence type="predicted"/>
<gene>
    <name evidence="1" type="ORF">BN2458_PEG0727</name>
</gene>
<organism evidence="1 2">
    <name type="scientific">Helicobacter typhlonius</name>
    <dbReference type="NCBI Taxonomy" id="76936"/>
    <lineage>
        <taxon>Bacteria</taxon>
        <taxon>Pseudomonadati</taxon>
        <taxon>Campylobacterota</taxon>
        <taxon>Epsilonproteobacteria</taxon>
        <taxon>Campylobacterales</taxon>
        <taxon>Helicobacteraceae</taxon>
        <taxon>Helicobacter</taxon>
    </lineage>
</organism>
<accession>A0A0S4PTM8</accession>